<feature type="chain" id="PRO_5019110617" description="Mid2 domain-containing protein" evidence="3">
    <location>
        <begin position="19"/>
        <end position="408"/>
    </location>
</feature>
<comment type="caution">
    <text evidence="4">The sequence shown here is derived from an EMBL/GenBank/DDBJ whole genome shotgun (WGS) entry which is preliminary data.</text>
</comment>
<keyword evidence="5" id="KW-1185">Reference proteome</keyword>
<feature type="transmembrane region" description="Helical" evidence="2">
    <location>
        <begin position="181"/>
        <end position="203"/>
    </location>
</feature>
<evidence type="ECO:0000313" key="5">
    <source>
        <dbReference type="Proteomes" id="UP000279236"/>
    </source>
</evidence>
<evidence type="ECO:0000313" key="4">
    <source>
        <dbReference type="EMBL" id="RSH84653.1"/>
    </source>
</evidence>
<keyword evidence="2" id="KW-0812">Transmembrane</keyword>
<gene>
    <name evidence="4" type="ORF">EHS24_006177</name>
</gene>
<proteinExistence type="predicted"/>
<sequence>MRLGLATLLLALATTTLAQEAGTLDTLPADQNPLPVTDVAAGSPDAAATDGPGTAGALVTDVFNSIAVASTPVVTNVAAGQEESTVVPTPPASSPQESSVAPTTIASNAIATALASVPLPTLTTPITTTTTPTSSGSPSKALPTTRPGQSASGAKTTASDSEVSATSAAEAAIGGKKNTGAVVGGAIAAVLIIALAIAGFFLYRRRRSHASKRSPPTGGEYEALVTRNNTDAEAAFTAVPGTLATTGDGGMVTISRPPATRQLSMPLSLAASDDDSFSVPPPVVVSSDSPQGNMPIISRVSSAQALPQDVDLSHSRSFSGVEGVTLPGKSAASSAALADEKSAAMVAKMEEKENEKAAEAEAMRAQGHEPDPVPPYWLNAGTEEAHKDLHELGRAPTYKSLKGKERQQ</sequence>
<feature type="compositionally biased region" description="Low complexity" evidence="1">
    <location>
        <begin position="123"/>
        <end position="139"/>
    </location>
</feature>
<dbReference type="GeneID" id="39590720"/>
<reference evidence="4 5" key="1">
    <citation type="submission" date="2018-11" db="EMBL/GenBank/DDBJ databases">
        <title>Genome sequence of Apiotrichum porosum DSM 27194.</title>
        <authorList>
            <person name="Aliyu H."/>
            <person name="Gorte O."/>
            <person name="Ochsenreither K."/>
        </authorList>
    </citation>
    <scope>NUCLEOTIDE SEQUENCE [LARGE SCALE GENOMIC DNA]</scope>
    <source>
        <strain evidence="4 5">DSM 27194</strain>
    </source>
</reference>
<dbReference type="AlphaFoldDB" id="A0A427Y0T8"/>
<dbReference type="Proteomes" id="UP000279236">
    <property type="component" value="Unassembled WGS sequence"/>
</dbReference>
<feature type="compositionally biased region" description="Basic and acidic residues" evidence="1">
    <location>
        <begin position="383"/>
        <end position="393"/>
    </location>
</feature>
<name>A0A427Y0T8_9TREE</name>
<evidence type="ECO:0000256" key="2">
    <source>
        <dbReference type="SAM" id="Phobius"/>
    </source>
</evidence>
<protein>
    <recommendedName>
        <fullName evidence="6">Mid2 domain-containing protein</fullName>
    </recommendedName>
</protein>
<evidence type="ECO:0008006" key="6">
    <source>
        <dbReference type="Google" id="ProtNLM"/>
    </source>
</evidence>
<keyword evidence="2" id="KW-0472">Membrane</keyword>
<feature type="signal peptide" evidence="3">
    <location>
        <begin position="1"/>
        <end position="18"/>
    </location>
</feature>
<dbReference type="CDD" id="cd12087">
    <property type="entry name" value="TM_EGFR-like"/>
    <property type="match status" value="1"/>
</dbReference>
<keyword evidence="2" id="KW-1133">Transmembrane helix</keyword>
<feature type="compositionally biased region" description="Basic and acidic residues" evidence="1">
    <location>
        <begin position="347"/>
        <end position="371"/>
    </location>
</feature>
<organism evidence="4 5">
    <name type="scientific">Apiotrichum porosum</name>
    <dbReference type="NCBI Taxonomy" id="105984"/>
    <lineage>
        <taxon>Eukaryota</taxon>
        <taxon>Fungi</taxon>
        <taxon>Dikarya</taxon>
        <taxon>Basidiomycota</taxon>
        <taxon>Agaricomycotina</taxon>
        <taxon>Tremellomycetes</taxon>
        <taxon>Trichosporonales</taxon>
        <taxon>Trichosporonaceae</taxon>
        <taxon>Apiotrichum</taxon>
    </lineage>
</organism>
<evidence type="ECO:0000256" key="3">
    <source>
        <dbReference type="SAM" id="SignalP"/>
    </source>
</evidence>
<accession>A0A427Y0T8</accession>
<dbReference type="RefSeq" id="XP_028478101.1">
    <property type="nucleotide sequence ID" value="XM_028621649.1"/>
</dbReference>
<keyword evidence="3" id="KW-0732">Signal</keyword>
<dbReference type="EMBL" id="RSCE01000003">
    <property type="protein sequence ID" value="RSH84653.1"/>
    <property type="molecule type" value="Genomic_DNA"/>
</dbReference>
<feature type="region of interest" description="Disordered" evidence="1">
    <location>
        <begin position="123"/>
        <end position="162"/>
    </location>
</feature>
<feature type="compositionally biased region" description="Polar residues" evidence="1">
    <location>
        <begin position="146"/>
        <end position="155"/>
    </location>
</feature>
<evidence type="ECO:0000256" key="1">
    <source>
        <dbReference type="SAM" id="MobiDB-lite"/>
    </source>
</evidence>
<feature type="region of interest" description="Disordered" evidence="1">
    <location>
        <begin position="347"/>
        <end position="408"/>
    </location>
</feature>
<feature type="region of interest" description="Disordered" evidence="1">
    <location>
        <begin position="81"/>
        <end position="101"/>
    </location>
</feature>